<dbReference type="AlphaFoldDB" id="A4FCK9"/>
<feature type="transmembrane region" description="Helical" evidence="1">
    <location>
        <begin position="6"/>
        <end position="30"/>
    </location>
</feature>
<dbReference type="EMBL" id="AM420293">
    <property type="protein sequence ID" value="CAM01784.1"/>
    <property type="molecule type" value="Genomic_DNA"/>
</dbReference>
<keyword evidence="1" id="KW-0472">Membrane</keyword>
<gene>
    <name evidence="2" type="ordered locus">SACE_2491</name>
</gene>
<dbReference type="HOGENOM" id="CLU_3348286_0_0_11"/>
<reference evidence="2 3" key="1">
    <citation type="journal article" date="2007" name="Nat. Biotechnol.">
        <title>Complete genome sequence of the erythromycin-producing bacterium Saccharopolyspora erythraea NRRL23338.</title>
        <authorList>
            <person name="Oliynyk M."/>
            <person name="Samborskyy M."/>
            <person name="Lester J.B."/>
            <person name="Mironenko T."/>
            <person name="Scott N."/>
            <person name="Dickens S."/>
            <person name="Haydock S.F."/>
            <person name="Leadlay P.F."/>
        </authorList>
    </citation>
    <scope>NUCLEOTIDE SEQUENCE [LARGE SCALE GENOMIC DNA]</scope>
    <source>
        <strain evidence="3">ATCC 11635 / DSM 40517 / JCM 4748 / NBRC 13426 / NCIMB 8594 / NRRL 2338</strain>
    </source>
</reference>
<accession>A4FCK9</accession>
<dbReference type="Proteomes" id="UP000006728">
    <property type="component" value="Chromosome"/>
</dbReference>
<proteinExistence type="predicted"/>
<dbReference type="KEGG" id="sen:SACE_2491"/>
<evidence type="ECO:0000313" key="2">
    <source>
        <dbReference type="EMBL" id="CAM01784.1"/>
    </source>
</evidence>
<keyword evidence="3" id="KW-1185">Reference proteome</keyword>
<protein>
    <submittedName>
        <fullName evidence="2">Uncharacterized protein</fullName>
    </submittedName>
</protein>
<dbReference type="STRING" id="405948.SACE_2491"/>
<name>A4FCK9_SACEN</name>
<evidence type="ECO:0000313" key="3">
    <source>
        <dbReference type="Proteomes" id="UP000006728"/>
    </source>
</evidence>
<keyword evidence="1" id="KW-0812">Transmembrane</keyword>
<organism evidence="2 3">
    <name type="scientific">Saccharopolyspora erythraea (strain ATCC 11635 / DSM 40517 / JCM 4748 / NBRC 13426 / NCIMB 8594 / NRRL 2338)</name>
    <dbReference type="NCBI Taxonomy" id="405948"/>
    <lineage>
        <taxon>Bacteria</taxon>
        <taxon>Bacillati</taxon>
        <taxon>Actinomycetota</taxon>
        <taxon>Actinomycetes</taxon>
        <taxon>Pseudonocardiales</taxon>
        <taxon>Pseudonocardiaceae</taxon>
        <taxon>Saccharopolyspora</taxon>
    </lineage>
</organism>
<sequence length="37" mass="3898">MIGGVLAVPVLVFIGSALGIGAFCWLYWLFGKTPGSR</sequence>
<keyword evidence="1" id="KW-1133">Transmembrane helix</keyword>
<evidence type="ECO:0000256" key="1">
    <source>
        <dbReference type="SAM" id="Phobius"/>
    </source>
</evidence>